<dbReference type="Pfam" id="PF00201">
    <property type="entry name" value="UDPGT"/>
    <property type="match status" value="1"/>
</dbReference>
<organism evidence="7 8">
    <name type="scientific">Ancylostoma caninum</name>
    <name type="common">Dog hookworm</name>
    <dbReference type="NCBI Taxonomy" id="29170"/>
    <lineage>
        <taxon>Eukaryota</taxon>
        <taxon>Metazoa</taxon>
        <taxon>Ecdysozoa</taxon>
        <taxon>Nematoda</taxon>
        <taxon>Chromadorea</taxon>
        <taxon>Rhabditida</taxon>
        <taxon>Rhabditina</taxon>
        <taxon>Rhabditomorpha</taxon>
        <taxon>Strongyloidea</taxon>
        <taxon>Ancylostomatidae</taxon>
        <taxon>Ancylostomatinae</taxon>
        <taxon>Ancylostoma</taxon>
    </lineage>
</organism>
<reference evidence="7 8" key="1">
    <citation type="submission" date="2014-10" db="EMBL/GenBank/DDBJ databases">
        <title>Draft genome of the hookworm Ancylostoma caninum.</title>
        <authorList>
            <person name="Mitreva M."/>
        </authorList>
    </citation>
    <scope>NUCLEOTIDE SEQUENCE [LARGE SCALE GENOMIC DNA]</scope>
    <source>
        <strain evidence="7 8">Baltimore</strain>
    </source>
</reference>
<name>A0A368F9N2_ANCCA</name>
<evidence type="ECO:0000256" key="5">
    <source>
        <dbReference type="ARBA" id="ARBA00022729"/>
    </source>
</evidence>
<keyword evidence="3" id="KW-0328">Glycosyltransferase</keyword>
<dbReference type="PANTHER" id="PTHR48043:SF145">
    <property type="entry name" value="FI06409P-RELATED"/>
    <property type="match status" value="1"/>
</dbReference>
<dbReference type="Gene3D" id="3.40.50.2000">
    <property type="entry name" value="Glycogen Phosphorylase B"/>
    <property type="match status" value="1"/>
</dbReference>
<evidence type="ECO:0000256" key="4">
    <source>
        <dbReference type="ARBA" id="ARBA00022679"/>
    </source>
</evidence>
<dbReference type="STRING" id="29170.A0A368F9N2"/>
<dbReference type="EMBL" id="JOJR01003631">
    <property type="protein sequence ID" value="RCN27719.1"/>
    <property type="molecule type" value="Genomic_DNA"/>
</dbReference>
<gene>
    <name evidence="7" type="ORF">ANCCAN_26545</name>
</gene>
<dbReference type="GO" id="GO:0015020">
    <property type="term" value="F:glucuronosyltransferase activity"/>
    <property type="evidence" value="ECO:0007669"/>
    <property type="project" value="UniProtKB-EC"/>
</dbReference>
<keyword evidence="8" id="KW-1185">Reference proteome</keyword>
<dbReference type="Proteomes" id="UP000252519">
    <property type="component" value="Unassembled WGS sequence"/>
</dbReference>
<keyword evidence="5" id="KW-0732">Signal</keyword>
<sequence length="212" mass="24258">MDFVAYYIGVPIIPSYMPPIAMESSDHMNFLERTKSLIGHTLTSLLWKRLFADGETAIFRELIDPNFPDIVDVAKECPLVMVNSNELYDLPRPTLAKIVNIGGIGIQIKDAKPLSPEFQRIVDAAEGIVVFSFGSVAPSHKMPMSWKMAFVDAFKRFPRYHFIWRYERTDLQEEIPPNVHIFKWLPQADLLQNPKTKAFLSHGGYNSMQVRT</sequence>
<evidence type="ECO:0000256" key="1">
    <source>
        <dbReference type="ARBA" id="ARBA00009995"/>
    </source>
</evidence>
<dbReference type="AlphaFoldDB" id="A0A368F9N2"/>
<dbReference type="SUPFAM" id="SSF53756">
    <property type="entry name" value="UDP-Glycosyltransferase/glycogen phosphorylase"/>
    <property type="match status" value="1"/>
</dbReference>
<proteinExistence type="inferred from homology"/>
<dbReference type="InterPro" id="IPR050271">
    <property type="entry name" value="UDP-glycosyltransferase"/>
</dbReference>
<evidence type="ECO:0000256" key="2">
    <source>
        <dbReference type="ARBA" id="ARBA00012544"/>
    </source>
</evidence>
<evidence type="ECO:0000313" key="8">
    <source>
        <dbReference type="Proteomes" id="UP000252519"/>
    </source>
</evidence>
<dbReference type="PANTHER" id="PTHR48043">
    <property type="entry name" value="EG:EG0003.4 PROTEIN-RELATED"/>
    <property type="match status" value="1"/>
</dbReference>
<dbReference type="EC" id="2.4.1.17" evidence="2"/>
<comment type="similarity">
    <text evidence="1">Belongs to the UDP-glycosyltransferase family.</text>
</comment>
<accession>A0A368F9N2</accession>
<evidence type="ECO:0000256" key="6">
    <source>
        <dbReference type="ARBA" id="ARBA00047475"/>
    </source>
</evidence>
<protein>
    <recommendedName>
        <fullName evidence="2">glucuronosyltransferase</fullName>
        <ecNumber evidence="2">2.4.1.17</ecNumber>
    </recommendedName>
</protein>
<dbReference type="InterPro" id="IPR002213">
    <property type="entry name" value="UDP_glucos_trans"/>
</dbReference>
<dbReference type="OrthoDB" id="5835829at2759"/>
<evidence type="ECO:0000256" key="3">
    <source>
        <dbReference type="ARBA" id="ARBA00022676"/>
    </source>
</evidence>
<evidence type="ECO:0000313" key="7">
    <source>
        <dbReference type="EMBL" id="RCN27719.1"/>
    </source>
</evidence>
<keyword evidence="4" id="KW-0808">Transferase</keyword>
<dbReference type="CDD" id="cd03784">
    <property type="entry name" value="GT1_Gtf-like"/>
    <property type="match status" value="1"/>
</dbReference>
<comment type="catalytic activity">
    <reaction evidence="6">
        <text>glucuronate acceptor + UDP-alpha-D-glucuronate = acceptor beta-D-glucuronoside + UDP + H(+)</text>
        <dbReference type="Rhea" id="RHEA:21032"/>
        <dbReference type="ChEBI" id="CHEBI:15378"/>
        <dbReference type="ChEBI" id="CHEBI:58052"/>
        <dbReference type="ChEBI" id="CHEBI:58223"/>
        <dbReference type="ChEBI" id="CHEBI:132367"/>
        <dbReference type="ChEBI" id="CHEBI:132368"/>
        <dbReference type="EC" id="2.4.1.17"/>
    </reaction>
</comment>
<comment type="caution">
    <text evidence="7">The sequence shown here is derived from an EMBL/GenBank/DDBJ whole genome shotgun (WGS) entry which is preliminary data.</text>
</comment>